<evidence type="ECO:0000313" key="3">
    <source>
        <dbReference type="EMBL" id="CAK9000852.1"/>
    </source>
</evidence>
<feature type="region of interest" description="Disordered" evidence="1">
    <location>
        <begin position="182"/>
        <end position="205"/>
    </location>
</feature>
<evidence type="ECO:0000256" key="1">
    <source>
        <dbReference type="SAM" id="MobiDB-lite"/>
    </source>
</evidence>
<feature type="compositionally biased region" description="Acidic residues" evidence="1">
    <location>
        <begin position="187"/>
        <end position="205"/>
    </location>
</feature>
<gene>
    <name evidence="2" type="ORF">SCF082_LOCUS6476</name>
    <name evidence="3" type="ORF">SCF082_LOCUS6678</name>
</gene>
<evidence type="ECO:0000313" key="2">
    <source>
        <dbReference type="EMBL" id="CAK9000401.1"/>
    </source>
</evidence>
<comment type="caution">
    <text evidence="2">The sequence shown here is derived from an EMBL/GenBank/DDBJ whole genome shotgun (WGS) entry which is preliminary data.</text>
</comment>
<name>A0ABP0IEV0_9DINO</name>
<evidence type="ECO:0000313" key="4">
    <source>
        <dbReference type="Proteomes" id="UP001642464"/>
    </source>
</evidence>
<dbReference type="EMBL" id="CAXAMM010003558">
    <property type="protein sequence ID" value="CAK9000401.1"/>
    <property type="molecule type" value="Genomic_DNA"/>
</dbReference>
<proteinExistence type="predicted"/>
<dbReference type="Proteomes" id="UP001642464">
    <property type="component" value="Unassembled WGS sequence"/>
</dbReference>
<accession>A0ABP0IEV0</accession>
<organism evidence="2 4">
    <name type="scientific">Durusdinium trenchii</name>
    <dbReference type="NCBI Taxonomy" id="1381693"/>
    <lineage>
        <taxon>Eukaryota</taxon>
        <taxon>Sar</taxon>
        <taxon>Alveolata</taxon>
        <taxon>Dinophyceae</taxon>
        <taxon>Suessiales</taxon>
        <taxon>Symbiodiniaceae</taxon>
        <taxon>Durusdinium</taxon>
    </lineage>
</organism>
<protein>
    <submittedName>
        <fullName evidence="2">Uncharacterized protein</fullName>
    </submittedName>
</protein>
<dbReference type="EMBL" id="CAXAMM010003669">
    <property type="protein sequence ID" value="CAK9000852.1"/>
    <property type="molecule type" value="Genomic_DNA"/>
</dbReference>
<keyword evidence="4" id="KW-1185">Reference proteome</keyword>
<reference evidence="2 4" key="1">
    <citation type="submission" date="2024-02" db="EMBL/GenBank/DDBJ databases">
        <authorList>
            <person name="Chen Y."/>
            <person name="Shah S."/>
            <person name="Dougan E. K."/>
            <person name="Thang M."/>
            <person name="Chan C."/>
        </authorList>
    </citation>
    <scope>NUCLEOTIDE SEQUENCE [LARGE SCALE GENOMIC DNA]</scope>
</reference>
<sequence length="277" mass="32359">MLCDADDKQLAAFKDWSKYQILVQQGKTPESIRYDGCQRDYLPANFLSNRSLQNLTCKMFLAQRSLRDCLLRVMEDDFDWPHGIKDTIREVTSDHTTLVRKIKELTWRAGWPDSAERFWQLVEDAVFGAGYQSALTSLVKNRRSIPEYLENPELKQELTAIHEMYDEEMKKKKKELKLAQKENGTLIDDDEDELEAEKEDPVEPEDQSLKHIMVEGDDPSLPFKNPKDGFTEKGIQMKDRLAHFKKQAQRKVPWSVNLSTKSLLSFEFKQYVKHLLV</sequence>